<dbReference type="OrthoDB" id="3231286at2759"/>
<comment type="caution">
    <text evidence="1">The sequence shown here is derived from an EMBL/GenBank/DDBJ whole genome shotgun (WGS) entry which is preliminary data.</text>
</comment>
<sequence length="240" mass="26642">MPVGKPDKKQEQGPAMTIDEAHAPFRYTTEGNFKFNGIFSDIEDPKVFFKKSAKLIITTLQGRLQAPTDPTPNLLGAADWANLSCALLAAIGRGYDLQYDKDRANKALKKDWAEAPDPNPLNPRHLTLFHRLAATVDSLNDQILVDAGANESSIAGWIIEVKARIERDETERVKASLQKEWRRWETERFASEAAAREEKIMDAVRKGSTDILLKAAAELGLQLAPTPPSDAGANQWHAER</sequence>
<evidence type="ECO:0000313" key="1">
    <source>
        <dbReference type="EMBL" id="KAF8462206.1"/>
    </source>
</evidence>
<reference evidence="1" key="2">
    <citation type="journal article" date="2020" name="Nat. Commun.">
        <title>Large-scale genome sequencing of mycorrhizal fungi provides insights into the early evolution of symbiotic traits.</title>
        <authorList>
            <person name="Miyauchi S."/>
            <person name="Kiss E."/>
            <person name="Kuo A."/>
            <person name="Drula E."/>
            <person name="Kohler A."/>
            <person name="Sanchez-Garcia M."/>
            <person name="Morin E."/>
            <person name="Andreopoulos B."/>
            <person name="Barry K.W."/>
            <person name="Bonito G."/>
            <person name="Buee M."/>
            <person name="Carver A."/>
            <person name="Chen C."/>
            <person name="Cichocki N."/>
            <person name="Clum A."/>
            <person name="Culley D."/>
            <person name="Crous P.W."/>
            <person name="Fauchery L."/>
            <person name="Girlanda M."/>
            <person name="Hayes R.D."/>
            <person name="Keri Z."/>
            <person name="LaButti K."/>
            <person name="Lipzen A."/>
            <person name="Lombard V."/>
            <person name="Magnuson J."/>
            <person name="Maillard F."/>
            <person name="Murat C."/>
            <person name="Nolan M."/>
            <person name="Ohm R.A."/>
            <person name="Pangilinan J."/>
            <person name="Pereira M.F."/>
            <person name="Perotto S."/>
            <person name="Peter M."/>
            <person name="Pfister S."/>
            <person name="Riley R."/>
            <person name="Sitrit Y."/>
            <person name="Stielow J.B."/>
            <person name="Szollosi G."/>
            <person name="Zifcakova L."/>
            <person name="Stursova M."/>
            <person name="Spatafora J.W."/>
            <person name="Tedersoo L."/>
            <person name="Vaario L.M."/>
            <person name="Yamada A."/>
            <person name="Yan M."/>
            <person name="Wang P."/>
            <person name="Xu J."/>
            <person name="Bruns T."/>
            <person name="Baldrian P."/>
            <person name="Vilgalys R."/>
            <person name="Dunand C."/>
            <person name="Henrissat B."/>
            <person name="Grigoriev I.V."/>
            <person name="Hibbett D."/>
            <person name="Nagy L.G."/>
            <person name="Martin F.M."/>
        </authorList>
    </citation>
    <scope>NUCLEOTIDE SEQUENCE</scope>
    <source>
        <strain evidence="1">Prilba</strain>
    </source>
</reference>
<accession>A0A9P5MP65</accession>
<protein>
    <submittedName>
        <fullName evidence="1">Uncharacterized protein</fullName>
    </submittedName>
</protein>
<keyword evidence="2" id="KW-1185">Reference proteome</keyword>
<evidence type="ECO:0000313" key="2">
    <source>
        <dbReference type="Proteomes" id="UP000759537"/>
    </source>
</evidence>
<dbReference type="Proteomes" id="UP000759537">
    <property type="component" value="Unassembled WGS sequence"/>
</dbReference>
<dbReference type="AlphaFoldDB" id="A0A9P5MP65"/>
<proteinExistence type="predicted"/>
<reference evidence="1" key="1">
    <citation type="submission" date="2019-10" db="EMBL/GenBank/DDBJ databases">
        <authorList>
            <consortium name="DOE Joint Genome Institute"/>
            <person name="Kuo A."/>
            <person name="Miyauchi S."/>
            <person name="Kiss E."/>
            <person name="Drula E."/>
            <person name="Kohler A."/>
            <person name="Sanchez-Garcia M."/>
            <person name="Andreopoulos B."/>
            <person name="Barry K.W."/>
            <person name="Bonito G."/>
            <person name="Buee M."/>
            <person name="Carver A."/>
            <person name="Chen C."/>
            <person name="Cichocki N."/>
            <person name="Clum A."/>
            <person name="Culley D."/>
            <person name="Crous P.W."/>
            <person name="Fauchery L."/>
            <person name="Girlanda M."/>
            <person name="Hayes R."/>
            <person name="Keri Z."/>
            <person name="LaButti K."/>
            <person name="Lipzen A."/>
            <person name="Lombard V."/>
            <person name="Magnuson J."/>
            <person name="Maillard F."/>
            <person name="Morin E."/>
            <person name="Murat C."/>
            <person name="Nolan M."/>
            <person name="Ohm R."/>
            <person name="Pangilinan J."/>
            <person name="Pereira M."/>
            <person name="Perotto S."/>
            <person name="Peter M."/>
            <person name="Riley R."/>
            <person name="Sitrit Y."/>
            <person name="Stielow B."/>
            <person name="Szollosi G."/>
            <person name="Zifcakova L."/>
            <person name="Stursova M."/>
            <person name="Spatafora J.W."/>
            <person name="Tedersoo L."/>
            <person name="Vaario L.-M."/>
            <person name="Yamada A."/>
            <person name="Yan M."/>
            <person name="Wang P."/>
            <person name="Xu J."/>
            <person name="Bruns T."/>
            <person name="Baldrian P."/>
            <person name="Vilgalys R."/>
            <person name="Henrissat B."/>
            <person name="Grigoriev I.V."/>
            <person name="Hibbett D."/>
            <person name="Nagy L.G."/>
            <person name="Martin F.M."/>
        </authorList>
    </citation>
    <scope>NUCLEOTIDE SEQUENCE</scope>
    <source>
        <strain evidence="1">Prilba</strain>
    </source>
</reference>
<dbReference type="EMBL" id="WHVB01000099">
    <property type="protein sequence ID" value="KAF8462206.1"/>
    <property type="molecule type" value="Genomic_DNA"/>
</dbReference>
<gene>
    <name evidence="1" type="ORF">DFH94DRAFT_858145</name>
</gene>
<name>A0A9P5MP65_9AGAM</name>
<organism evidence="1 2">
    <name type="scientific">Russula ochroleuca</name>
    <dbReference type="NCBI Taxonomy" id="152965"/>
    <lineage>
        <taxon>Eukaryota</taxon>
        <taxon>Fungi</taxon>
        <taxon>Dikarya</taxon>
        <taxon>Basidiomycota</taxon>
        <taxon>Agaricomycotina</taxon>
        <taxon>Agaricomycetes</taxon>
        <taxon>Russulales</taxon>
        <taxon>Russulaceae</taxon>
        <taxon>Russula</taxon>
    </lineage>
</organism>